<name>A0A9D2L8B0_9FIRM</name>
<dbReference type="InterPro" id="IPR011042">
    <property type="entry name" value="6-blade_b-propeller_TolB-like"/>
</dbReference>
<dbReference type="PANTHER" id="PTHR47572">
    <property type="entry name" value="LIPOPROTEIN-RELATED"/>
    <property type="match status" value="1"/>
</dbReference>
<evidence type="ECO:0000259" key="3">
    <source>
        <dbReference type="Pfam" id="PF08450"/>
    </source>
</evidence>
<evidence type="ECO:0000256" key="2">
    <source>
        <dbReference type="ARBA" id="ARBA00022801"/>
    </source>
</evidence>
<evidence type="ECO:0000313" key="4">
    <source>
        <dbReference type="EMBL" id="HJB07705.1"/>
    </source>
</evidence>
<evidence type="ECO:0000256" key="1">
    <source>
        <dbReference type="ARBA" id="ARBA00008853"/>
    </source>
</evidence>
<protein>
    <submittedName>
        <fullName evidence="4">SMP-30/gluconolactonase/LRE family protein</fullName>
    </submittedName>
</protein>
<proteinExistence type="inferred from homology"/>
<dbReference type="PANTHER" id="PTHR47572:SF4">
    <property type="entry name" value="LACTONASE DRP35"/>
    <property type="match status" value="1"/>
</dbReference>
<sequence>MLFEAIDPRFEDLIDMDAALEPVSVGHKVTEGIIWWPQKNCLIFSDMGVGKVYKWDPETFETTAIKYPSNISNGNFIDTEGRIVTCEHATSSITRMEPDGRYMKTLATHYDGKQLNSPNDVIVDSKGRIWFTDPTFGRTSKVAGLLREPEMGFQGVYCINEQGELILSRKDFEQPNGLCMEIGEKTMLVNDTPRQEIRRFKVEDDGTLTGGEQVCKVDGRPDGTKIDKDGNIFTTASGNMQVFDKNGVLLGNINVPGQCRNFCFGGEDRSYLYFACETIYRVKTKTQGAEFFK</sequence>
<dbReference type="Pfam" id="PF08450">
    <property type="entry name" value="SGL"/>
    <property type="match status" value="1"/>
</dbReference>
<dbReference type="InterPro" id="IPR013658">
    <property type="entry name" value="SGL"/>
</dbReference>
<dbReference type="InterPro" id="IPR051262">
    <property type="entry name" value="SMP-30/CGR1_Lactonase"/>
</dbReference>
<organism evidence="4 5">
    <name type="scientific">Candidatus Enterocloster faecavium</name>
    <dbReference type="NCBI Taxonomy" id="2838560"/>
    <lineage>
        <taxon>Bacteria</taxon>
        <taxon>Bacillati</taxon>
        <taxon>Bacillota</taxon>
        <taxon>Clostridia</taxon>
        <taxon>Lachnospirales</taxon>
        <taxon>Lachnospiraceae</taxon>
        <taxon>Enterocloster</taxon>
    </lineage>
</organism>
<gene>
    <name evidence="4" type="ORF">H9716_07545</name>
</gene>
<dbReference type="EMBL" id="DWYS01000090">
    <property type="protein sequence ID" value="HJB07705.1"/>
    <property type="molecule type" value="Genomic_DNA"/>
</dbReference>
<dbReference type="Proteomes" id="UP000886804">
    <property type="component" value="Unassembled WGS sequence"/>
</dbReference>
<dbReference type="GO" id="GO:0016787">
    <property type="term" value="F:hydrolase activity"/>
    <property type="evidence" value="ECO:0007669"/>
    <property type="project" value="UniProtKB-KW"/>
</dbReference>
<reference evidence="4" key="1">
    <citation type="journal article" date="2021" name="PeerJ">
        <title>Extensive microbial diversity within the chicken gut microbiome revealed by metagenomics and culture.</title>
        <authorList>
            <person name="Gilroy R."/>
            <person name="Ravi A."/>
            <person name="Getino M."/>
            <person name="Pursley I."/>
            <person name="Horton D.L."/>
            <person name="Alikhan N.F."/>
            <person name="Baker D."/>
            <person name="Gharbi K."/>
            <person name="Hall N."/>
            <person name="Watson M."/>
            <person name="Adriaenssens E.M."/>
            <person name="Foster-Nyarko E."/>
            <person name="Jarju S."/>
            <person name="Secka A."/>
            <person name="Antonio M."/>
            <person name="Oren A."/>
            <person name="Chaudhuri R.R."/>
            <person name="La Ragione R."/>
            <person name="Hildebrand F."/>
            <person name="Pallen M.J."/>
        </authorList>
    </citation>
    <scope>NUCLEOTIDE SEQUENCE</scope>
    <source>
        <strain evidence="4">CHK188-4685</strain>
    </source>
</reference>
<comment type="similarity">
    <text evidence="1">Belongs to the SMP-30/CGR1 family.</text>
</comment>
<dbReference type="SUPFAM" id="SSF63829">
    <property type="entry name" value="Calcium-dependent phosphotriesterase"/>
    <property type="match status" value="1"/>
</dbReference>
<accession>A0A9D2L8B0</accession>
<feature type="domain" description="SMP-30/Gluconolactonase/LRE-like region" evidence="3">
    <location>
        <begin position="30"/>
        <end position="274"/>
    </location>
</feature>
<reference evidence="4" key="2">
    <citation type="submission" date="2021-04" db="EMBL/GenBank/DDBJ databases">
        <authorList>
            <person name="Gilroy R."/>
        </authorList>
    </citation>
    <scope>NUCLEOTIDE SEQUENCE</scope>
    <source>
        <strain evidence="4">CHK188-4685</strain>
    </source>
</reference>
<dbReference type="AlphaFoldDB" id="A0A9D2L8B0"/>
<evidence type="ECO:0000313" key="5">
    <source>
        <dbReference type="Proteomes" id="UP000886804"/>
    </source>
</evidence>
<keyword evidence="2" id="KW-0378">Hydrolase</keyword>
<comment type="caution">
    <text evidence="4">The sequence shown here is derived from an EMBL/GenBank/DDBJ whole genome shotgun (WGS) entry which is preliminary data.</text>
</comment>
<dbReference type="Gene3D" id="2.120.10.30">
    <property type="entry name" value="TolB, C-terminal domain"/>
    <property type="match status" value="1"/>
</dbReference>